<dbReference type="OrthoDB" id="8062037at2759"/>
<organism evidence="2 3">
    <name type="scientific">Ceraceosorus guamensis</name>
    <dbReference type="NCBI Taxonomy" id="1522189"/>
    <lineage>
        <taxon>Eukaryota</taxon>
        <taxon>Fungi</taxon>
        <taxon>Dikarya</taxon>
        <taxon>Basidiomycota</taxon>
        <taxon>Ustilaginomycotina</taxon>
        <taxon>Exobasidiomycetes</taxon>
        <taxon>Ceraceosorales</taxon>
        <taxon>Ceraceosoraceae</taxon>
        <taxon>Ceraceosorus</taxon>
    </lineage>
</organism>
<sequence length="602" mass="62693">MLSHLCSVAAAATAASLISGPSGQAPGGSNSGAGTGSTAAEIAQGIRGNMDGIGYGRRAMAPSAAAAALRRVSAQPSSAARAEASSPSSTVPEGSSDRLGAHRRAGVPPVWPFEGPFLPSSRSTGQRALHRASGSTSGRTRSSISSVRSSASSVVRSALRHFAHGIGGVFRRNRTSANAREEVSTTSLSSNNGAAAQERSYSSPQAMLRGERGATRLALISLVRNIFRRTQRGTFLASPEPSFASQTPDESRIGPTLARAGSFLAGHARGPSNESPRRSLLDITSASDAAAERTGQSPHEMAALLERARGRELQQGQEGSWERFMYNLSRDLAAAVRDLPAPPLGGPTQGESQRSAAQQSEQESNTDGSLPRMYMSDGSIDDETRTRRQQDIQHGQLAFYRLFRFNPTPVPASAQTDDQNSTPFQPSATPSGPSRARASSLPPSGSEDAIHRLPWRQQATFGSAPRSGEQNAQTSPSALVPCVVIGVRSLGADEPGGLFGVPVDPQLRDAPPGAAAAAATGERAQSANPSAGGEARSNVDTSTSAEAESAPDTNYARYLLFIGGGTYSSDHPLLQASPSRAAQDLMLAMEVSQRHGSDFLCA</sequence>
<evidence type="ECO:0000313" key="3">
    <source>
        <dbReference type="Proteomes" id="UP000245783"/>
    </source>
</evidence>
<feature type="region of interest" description="Disordered" evidence="1">
    <location>
        <begin position="338"/>
        <end position="390"/>
    </location>
</feature>
<dbReference type="EMBL" id="KZ819361">
    <property type="protein sequence ID" value="PWN44382.1"/>
    <property type="molecule type" value="Genomic_DNA"/>
</dbReference>
<proteinExistence type="predicted"/>
<dbReference type="STRING" id="1522189.A0A316W3V4"/>
<feature type="compositionally biased region" description="Low complexity" evidence="1">
    <location>
        <begin position="77"/>
        <end position="94"/>
    </location>
</feature>
<feature type="compositionally biased region" description="Polar residues" evidence="1">
    <location>
        <begin position="184"/>
        <end position="205"/>
    </location>
</feature>
<feature type="compositionally biased region" description="Low complexity" evidence="1">
    <location>
        <begin position="131"/>
        <end position="148"/>
    </location>
</feature>
<accession>A0A316W3V4</accession>
<dbReference type="InParanoid" id="A0A316W3V4"/>
<dbReference type="Proteomes" id="UP000245783">
    <property type="component" value="Unassembled WGS sequence"/>
</dbReference>
<feature type="compositionally biased region" description="Low complexity" evidence="1">
    <location>
        <begin position="351"/>
        <end position="363"/>
    </location>
</feature>
<feature type="region of interest" description="Disordered" evidence="1">
    <location>
        <begin position="408"/>
        <end position="451"/>
    </location>
</feature>
<name>A0A316W3V4_9BASI</name>
<feature type="compositionally biased region" description="Polar residues" evidence="1">
    <location>
        <begin position="413"/>
        <end position="425"/>
    </location>
</feature>
<feature type="region of interest" description="Disordered" evidence="1">
    <location>
        <begin position="77"/>
        <end position="148"/>
    </location>
</feature>
<protein>
    <submittedName>
        <fullName evidence="2">Uncharacterized protein</fullName>
    </submittedName>
</protein>
<reference evidence="2 3" key="1">
    <citation type="journal article" date="2018" name="Mol. Biol. Evol.">
        <title>Broad Genomic Sampling Reveals a Smut Pathogenic Ancestry of the Fungal Clade Ustilaginomycotina.</title>
        <authorList>
            <person name="Kijpornyongpan T."/>
            <person name="Mondo S.J."/>
            <person name="Barry K."/>
            <person name="Sandor L."/>
            <person name="Lee J."/>
            <person name="Lipzen A."/>
            <person name="Pangilinan J."/>
            <person name="LaButti K."/>
            <person name="Hainaut M."/>
            <person name="Henrissat B."/>
            <person name="Grigoriev I.V."/>
            <person name="Spatafora J.W."/>
            <person name="Aime M.C."/>
        </authorList>
    </citation>
    <scope>NUCLEOTIDE SEQUENCE [LARGE SCALE GENOMIC DNA]</scope>
    <source>
        <strain evidence="2 3">MCA 4658</strain>
    </source>
</reference>
<evidence type="ECO:0000313" key="2">
    <source>
        <dbReference type="EMBL" id="PWN44382.1"/>
    </source>
</evidence>
<feature type="region of interest" description="Disordered" evidence="1">
    <location>
        <begin position="176"/>
        <end position="208"/>
    </location>
</feature>
<feature type="compositionally biased region" description="Low complexity" evidence="1">
    <location>
        <begin position="510"/>
        <end position="519"/>
    </location>
</feature>
<gene>
    <name evidence="2" type="ORF">IE81DRAFT_18498</name>
</gene>
<feature type="region of interest" description="Disordered" evidence="1">
    <location>
        <begin position="501"/>
        <end position="549"/>
    </location>
</feature>
<feature type="compositionally biased region" description="Gly residues" evidence="1">
    <location>
        <begin position="25"/>
        <end position="35"/>
    </location>
</feature>
<feature type="compositionally biased region" description="Low complexity" evidence="1">
    <location>
        <begin position="426"/>
        <end position="446"/>
    </location>
</feature>
<dbReference type="GeneID" id="37032606"/>
<keyword evidence="3" id="KW-1185">Reference proteome</keyword>
<evidence type="ECO:0000256" key="1">
    <source>
        <dbReference type="SAM" id="MobiDB-lite"/>
    </source>
</evidence>
<feature type="region of interest" description="Disordered" evidence="1">
    <location>
        <begin position="18"/>
        <end position="37"/>
    </location>
</feature>
<dbReference type="RefSeq" id="XP_025371542.1">
    <property type="nucleotide sequence ID" value="XM_025510736.1"/>
</dbReference>
<dbReference type="AlphaFoldDB" id="A0A316W3V4"/>